<proteinExistence type="predicted"/>
<dbReference type="Proteomes" id="UP001145114">
    <property type="component" value="Unassembled WGS sequence"/>
</dbReference>
<comment type="caution">
    <text evidence="1">The sequence shown here is derived from an EMBL/GenBank/DDBJ whole genome shotgun (WGS) entry which is preliminary data.</text>
</comment>
<sequence>MSGCPFSPEDIELCRAFDQHNWINDSEYGSALREHGDDERKAKIALFASRHPGITADKLRMWLGTSAGTSPAEKRPPQCPAAFASTIGAEGDDQAHAAFKQFDSYDFAADSRFQTHLKAVFSEADRATLADPSALDQKLLEAKAAFFTHNIDALFNLTDYKKWLEVSKPAQVCPYAHLWNPAANKMLGPTDQYTYLRAIDLNEIVDGDGPAYLGPHSIASLEKALQAAIEDERVQAVFIYCSADPATAGQWFLPPLLPAHRRQSLPGTDSSGGGPHFDFKAASELYAAYSRLVFMARRLAVQKPLVVVANGRVHRSTLSLALAGTDMVVTENFAVSLNDLGWGSQAPPDFMFPFSPLFELSHLHEARPELTRGTVAFIMHHPTLIIRGPEACALGLAHSFIPANMANSVLDKMFLASSCPAPHTSKAIRAAYSMKAAYPGPSKIDPWKTEIAEHFAPLCADSGEGAAMHGLYAELKGLGKPWADKYASGMQGLPAVLVEAKHRAIEYARALPYHQCVLNEYNFTRNWWRSDEFAAMLIAAKASSGDGDFAVEAIGVALLGDERGATSKETVNKLEAVVSEGTEAAASPLVDLLSGAAVLGPG</sequence>
<organism evidence="1 2">
    <name type="scientific">Spiromyces aspiralis</name>
    <dbReference type="NCBI Taxonomy" id="68401"/>
    <lineage>
        <taxon>Eukaryota</taxon>
        <taxon>Fungi</taxon>
        <taxon>Fungi incertae sedis</taxon>
        <taxon>Zoopagomycota</taxon>
        <taxon>Kickxellomycotina</taxon>
        <taxon>Kickxellomycetes</taxon>
        <taxon>Kickxellales</taxon>
        <taxon>Kickxellaceae</taxon>
        <taxon>Spiromyces</taxon>
    </lineage>
</organism>
<reference evidence="1" key="1">
    <citation type="submission" date="2022-06" db="EMBL/GenBank/DDBJ databases">
        <title>Phylogenomic reconstructions and comparative analyses of Kickxellomycotina fungi.</title>
        <authorList>
            <person name="Reynolds N.K."/>
            <person name="Stajich J.E."/>
            <person name="Barry K."/>
            <person name="Grigoriev I.V."/>
            <person name="Crous P."/>
            <person name="Smith M.E."/>
        </authorList>
    </citation>
    <scope>NUCLEOTIDE SEQUENCE</scope>
    <source>
        <strain evidence="1">RSA 2271</strain>
    </source>
</reference>
<name>A0ACC1HC44_9FUNG</name>
<keyword evidence="2" id="KW-1185">Reference proteome</keyword>
<evidence type="ECO:0000313" key="1">
    <source>
        <dbReference type="EMBL" id="KAJ1674032.1"/>
    </source>
</evidence>
<accession>A0ACC1HC44</accession>
<evidence type="ECO:0000313" key="2">
    <source>
        <dbReference type="Proteomes" id="UP001145114"/>
    </source>
</evidence>
<gene>
    <name evidence="1" type="ORF">EV182_004103</name>
</gene>
<dbReference type="EMBL" id="JAMZIH010006335">
    <property type="protein sequence ID" value="KAJ1674032.1"/>
    <property type="molecule type" value="Genomic_DNA"/>
</dbReference>
<protein>
    <submittedName>
        <fullName evidence="1">Uncharacterized protein</fullName>
    </submittedName>
</protein>